<proteinExistence type="predicted"/>
<sequence>MAPDHHARREIIGSRPSLLKINKDSHLIQKQSSLSSSLASSAASSIVSTAAAPIKQQRQPVIIYTHSPKIIHAKARDFMALVQKLTGMVPSDELAVPMQPCHILEGGNDRPEENNSDTTSSSVITEENCVGGDLQGSSSMVSPIFHPPNPFFSEIPLFTPNSPEFYSAQRAFYRYTDPTLSSQYGELDFSFQ</sequence>
<keyword evidence="2" id="KW-1185">Reference proteome</keyword>
<dbReference type="Proteomes" id="UP001234297">
    <property type="component" value="Chromosome 7"/>
</dbReference>
<protein>
    <submittedName>
        <fullName evidence="1">Uncharacterized protein</fullName>
    </submittedName>
</protein>
<evidence type="ECO:0000313" key="1">
    <source>
        <dbReference type="EMBL" id="KAJ8630672.1"/>
    </source>
</evidence>
<reference evidence="1 2" key="1">
    <citation type="journal article" date="2022" name="Hortic Res">
        <title>A haplotype resolved chromosomal level avocado genome allows analysis of novel avocado genes.</title>
        <authorList>
            <person name="Nath O."/>
            <person name="Fletcher S.J."/>
            <person name="Hayward A."/>
            <person name="Shaw L.M."/>
            <person name="Masouleh A.K."/>
            <person name="Furtado A."/>
            <person name="Henry R.J."/>
            <person name="Mitter N."/>
        </authorList>
    </citation>
    <scope>NUCLEOTIDE SEQUENCE [LARGE SCALE GENOMIC DNA]</scope>
    <source>
        <strain evidence="2">cv. Hass</strain>
    </source>
</reference>
<gene>
    <name evidence="1" type="ORF">MRB53_023995</name>
</gene>
<dbReference type="EMBL" id="CM056815">
    <property type="protein sequence ID" value="KAJ8630672.1"/>
    <property type="molecule type" value="Genomic_DNA"/>
</dbReference>
<evidence type="ECO:0000313" key="2">
    <source>
        <dbReference type="Proteomes" id="UP001234297"/>
    </source>
</evidence>
<comment type="caution">
    <text evidence="1">The sequence shown here is derived from an EMBL/GenBank/DDBJ whole genome shotgun (WGS) entry which is preliminary data.</text>
</comment>
<organism evidence="1 2">
    <name type="scientific">Persea americana</name>
    <name type="common">Avocado</name>
    <dbReference type="NCBI Taxonomy" id="3435"/>
    <lineage>
        <taxon>Eukaryota</taxon>
        <taxon>Viridiplantae</taxon>
        <taxon>Streptophyta</taxon>
        <taxon>Embryophyta</taxon>
        <taxon>Tracheophyta</taxon>
        <taxon>Spermatophyta</taxon>
        <taxon>Magnoliopsida</taxon>
        <taxon>Magnoliidae</taxon>
        <taxon>Laurales</taxon>
        <taxon>Lauraceae</taxon>
        <taxon>Persea</taxon>
    </lineage>
</organism>
<name>A0ACC2LAX2_PERAE</name>
<accession>A0ACC2LAX2</accession>